<name>A0A0F7JZ32_9GAMM</name>
<dbReference type="KEGG" id="seds:AAY24_11975"/>
<organism evidence="1 2">
    <name type="scientific">Sedimenticola thiotaurini</name>
    <dbReference type="NCBI Taxonomy" id="1543721"/>
    <lineage>
        <taxon>Bacteria</taxon>
        <taxon>Pseudomonadati</taxon>
        <taxon>Pseudomonadota</taxon>
        <taxon>Gammaproteobacteria</taxon>
        <taxon>Chromatiales</taxon>
        <taxon>Sedimenticolaceae</taxon>
        <taxon>Sedimenticola</taxon>
    </lineage>
</organism>
<dbReference type="EMBL" id="CP011412">
    <property type="protein sequence ID" value="AKH20947.1"/>
    <property type="molecule type" value="Genomic_DNA"/>
</dbReference>
<accession>A0A0F7JZ32</accession>
<protein>
    <submittedName>
        <fullName evidence="1">Uncharacterized protein</fullName>
    </submittedName>
</protein>
<dbReference type="Proteomes" id="UP000034410">
    <property type="component" value="Chromosome"/>
</dbReference>
<reference evidence="1 2" key="1">
    <citation type="journal article" date="2015" name="Genome Announc.">
        <title>Complete Genome Sequence of Sedimenticola thiotaurini Strain SIP-G1, a Polyphosphate- and Polyhydroxyalkanoate-Accumulating Sulfur-Oxidizing Gammaproteobacterium Isolated from Salt Marsh Sediments.</title>
        <authorList>
            <person name="Flood B.E."/>
            <person name="Jones D.S."/>
            <person name="Bailey J.V."/>
        </authorList>
    </citation>
    <scope>NUCLEOTIDE SEQUENCE [LARGE SCALE GENOMIC DNA]</scope>
    <source>
        <strain evidence="1 2">SIP-G1</strain>
    </source>
</reference>
<proteinExistence type="predicted"/>
<evidence type="ECO:0000313" key="1">
    <source>
        <dbReference type="EMBL" id="AKH20947.1"/>
    </source>
</evidence>
<sequence>MDQKFRPGLTSHQQIPCQQLFFLSTQEVIQIPIKWRKKNMHQEEALYSLRTIIVHLNQGNFAALHDPQDWTTAFAPVILRP</sequence>
<dbReference type="AlphaFoldDB" id="A0A0F7JZ32"/>
<evidence type="ECO:0000313" key="2">
    <source>
        <dbReference type="Proteomes" id="UP000034410"/>
    </source>
</evidence>
<keyword evidence="2" id="KW-1185">Reference proteome</keyword>
<gene>
    <name evidence="1" type="ORF">AAY24_11975</name>
</gene>